<feature type="domain" description="Methyltransferase" evidence="1">
    <location>
        <begin position="57"/>
        <end position="168"/>
    </location>
</feature>
<evidence type="ECO:0000259" key="1">
    <source>
        <dbReference type="Pfam" id="PF13847"/>
    </source>
</evidence>
<protein>
    <recommendedName>
        <fullName evidence="1">Methyltransferase domain-containing protein</fullName>
    </recommendedName>
</protein>
<dbReference type="Pfam" id="PF13847">
    <property type="entry name" value="Methyltransf_31"/>
    <property type="match status" value="1"/>
</dbReference>
<evidence type="ECO:0000313" key="2">
    <source>
        <dbReference type="EMBL" id="KKN17502.1"/>
    </source>
</evidence>
<dbReference type="Gene3D" id="3.40.50.150">
    <property type="entry name" value="Vaccinia Virus protein VP39"/>
    <property type="match status" value="1"/>
</dbReference>
<reference evidence="2" key="1">
    <citation type="journal article" date="2015" name="Nature">
        <title>Complex archaea that bridge the gap between prokaryotes and eukaryotes.</title>
        <authorList>
            <person name="Spang A."/>
            <person name="Saw J.H."/>
            <person name="Jorgensen S.L."/>
            <person name="Zaremba-Niedzwiedzka K."/>
            <person name="Martijn J."/>
            <person name="Lind A.E."/>
            <person name="van Eijk R."/>
            <person name="Schleper C."/>
            <person name="Guy L."/>
            <person name="Ettema T.J."/>
        </authorList>
    </citation>
    <scope>NUCLEOTIDE SEQUENCE</scope>
</reference>
<organism evidence="2">
    <name type="scientific">marine sediment metagenome</name>
    <dbReference type="NCBI Taxonomy" id="412755"/>
    <lineage>
        <taxon>unclassified sequences</taxon>
        <taxon>metagenomes</taxon>
        <taxon>ecological metagenomes</taxon>
    </lineage>
</organism>
<dbReference type="SUPFAM" id="SSF53335">
    <property type="entry name" value="S-adenosyl-L-methionine-dependent methyltransferases"/>
    <property type="match status" value="1"/>
</dbReference>
<accession>A0A0F9NZF2</accession>
<proteinExistence type="predicted"/>
<dbReference type="AlphaFoldDB" id="A0A0F9NZF2"/>
<dbReference type="PANTHER" id="PTHR43861:SF6">
    <property type="entry name" value="METHYLTRANSFERASE TYPE 11"/>
    <property type="match status" value="1"/>
</dbReference>
<dbReference type="PANTHER" id="PTHR43861">
    <property type="entry name" value="TRANS-ACONITATE 2-METHYLTRANSFERASE-RELATED"/>
    <property type="match status" value="1"/>
</dbReference>
<gene>
    <name evidence="2" type="ORF">LCGC14_0965270</name>
</gene>
<sequence length="239" mass="28868">MNELEFFSRKKIKKFIPKEYHFHNTFPYYIPLFGNMFWRRIKFISKLIYQIQIILKKKIYKVLDVGCEISFFSFNYGKNNPMVEIKGIDILTEKQNIFINRLYKKYSINFEIINHDIQKKSIYYDETFDLIVAFDVLEHLHDLNSALLEIKRLLKNNGLLIISIPVESKILKFFRLIYFKTIKKTPVTTRHYTKGGVVTSFKEYEELIKDNFNIHLICRYPFRSFPLELAYNCFYVLTK</sequence>
<dbReference type="EMBL" id="LAZR01003513">
    <property type="protein sequence ID" value="KKN17502.1"/>
    <property type="molecule type" value="Genomic_DNA"/>
</dbReference>
<name>A0A0F9NZF2_9ZZZZ</name>
<dbReference type="InterPro" id="IPR025714">
    <property type="entry name" value="Methyltranfer_dom"/>
</dbReference>
<dbReference type="CDD" id="cd02440">
    <property type="entry name" value="AdoMet_MTases"/>
    <property type="match status" value="1"/>
</dbReference>
<dbReference type="InterPro" id="IPR029063">
    <property type="entry name" value="SAM-dependent_MTases_sf"/>
</dbReference>
<comment type="caution">
    <text evidence="2">The sequence shown here is derived from an EMBL/GenBank/DDBJ whole genome shotgun (WGS) entry which is preliminary data.</text>
</comment>